<keyword evidence="1" id="KW-0255">Endonuclease</keyword>
<dbReference type="Pfam" id="PF05673">
    <property type="entry name" value="DUF815"/>
    <property type="match status" value="1"/>
</dbReference>
<dbReference type="GO" id="GO:0004519">
    <property type="term" value="F:endonuclease activity"/>
    <property type="evidence" value="ECO:0007669"/>
    <property type="project" value="UniProtKB-KW"/>
</dbReference>
<sequence length="300" mass="33967">MNLPNELLALGADFLQKANQFLSERTTQSIHLDPDVLAYRWVGGQRGTLVPVDVHLAITLDDLHGIDTQKDKIIQNTRQFLANLPANHVLMTGTRGAGKSSLVRALLHAHHQDGLRVIEVARDDLQMLDKIRHAIKASDNHCRYIIYCDDLAFNGHDENCRTLKSVLDGALDSEQDRLLIYATSNRRHLLPQLMKDNVSIYNGQTDEVNPYETIDETVSLSDRFGLWISFSPMNQETYLDIVAYYLAREDMAFDEMVRGEALKWASTRGGRSGRVAYQFSRHWIGSRLLEHGSVDGVTHE</sequence>
<dbReference type="PANTHER" id="PTHR42935:SF1">
    <property type="entry name" value="SLR0930 PROTEIN"/>
    <property type="match status" value="1"/>
</dbReference>
<dbReference type="InterPro" id="IPR008533">
    <property type="entry name" value="DUF815"/>
</dbReference>
<dbReference type="Proteomes" id="UP000092607">
    <property type="component" value="Unassembled WGS sequence"/>
</dbReference>
<evidence type="ECO:0000313" key="2">
    <source>
        <dbReference type="Proteomes" id="UP000092607"/>
    </source>
</evidence>
<protein>
    <submittedName>
        <fullName evidence="1">Type I restriction endonuclease</fullName>
    </submittedName>
</protein>
<proteinExistence type="predicted"/>
<dbReference type="InterPro" id="IPR027417">
    <property type="entry name" value="P-loop_NTPase"/>
</dbReference>
<dbReference type="PANTHER" id="PTHR42935">
    <property type="entry name" value="SLR0930 PROTEIN"/>
    <property type="match status" value="1"/>
</dbReference>
<dbReference type="Gene3D" id="3.40.50.300">
    <property type="entry name" value="P-loop containing nucleotide triphosphate hydrolases"/>
    <property type="match status" value="1"/>
</dbReference>
<evidence type="ECO:0000313" key="1">
    <source>
        <dbReference type="EMBL" id="OBX63700.1"/>
    </source>
</evidence>
<organism evidence="1 2">
    <name type="scientific">Moraxella lacunata</name>
    <dbReference type="NCBI Taxonomy" id="477"/>
    <lineage>
        <taxon>Bacteria</taxon>
        <taxon>Pseudomonadati</taxon>
        <taxon>Pseudomonadota</taxon>
        <taxon>Gammaproteobacteria</taxon>
        <taxon>Moraxellales</taxon>
        <taxon>Moraxellaceae</taxon>
        <taxon>Moraxella</taxon>
    </lineage>
</organism>
<gene>
    <name evidence="1" type="ORF">A9309_05680</name>
</gene>
<keyword evidence="1" id="KW-0378">Hydrolase</keyword>
<dbReference type="AlphaFoldDB" id="A0A1B8Q3L4"/>
<dbReference type="OrthoDB" id="9812140at2"/>
<accession>A0A1B8Q3L4</accession>
<comment type="caution">
    <text evidence="1">The sequence shown here is derived from an EMBL/GenBank/DDBJ whole genome shotgun (WGS) entry which is preliminary data.</text>
</comment>
<name>A0A1B8Q3L4_MORLA</name>
<reference evidence="1 2" key="1">
    <citation type="submission" date="2016-06" db="EMBL/GenBank/DDBJ databases">
        <title>Draft genome of Moraxella lacunata CCUG 57757A.</title>
        <authorList>
            <person name="Salva-Serra F."/>
            <person name="Engstrom-Jakobsson H."/>
            <person name="Thorell K."/>
            <person name="Gonzales-Siles L."/>
            <person name="Karlsson R."/>
            <person name="Boulund F."/>
            <person name="Engstrand L."/>
            <person name="Kristiansson E."/>
            <person name="Moore E."/>
        </authorList>
    </citation>
    <scope>NUCLEOTIDE SEQUENCE [LARGE SCALE GENOMIC DNA]</scope>
    <source>
        <strain evidence="1 2">CCUG 57757A</strain>
    </source>
</reference>
<dbReference type="RefSeq" id="WP_065256917.1">
    <property type="nucleotide sequence ID" value="NZ_JARDJM010000002.1"/>
</dbReference>
<keyword evidence="1" id="KW-0540">Nuclease</keyword>
<dbReference type="SUPFAM" id="SSF52540">
    <property type="entry name" value="P-loop containing nucleoside triphosphate hydrolases"/>
    <property type="match status" value="1"/>
</dbReference>
<dbReference type="EMBL" id="LZMS01000048">
    <property type="protein sequence ID" value="OBX63700.1"/>
    <property type="molecule type" value="Genomic_DNA"/>
</dbReference>